<dbReference type="GO" id="GO:0039694">
    <property type="term" value="P:viral RNA genome replication"/>
    <property type="evidence" value="ECO:0007669"/>
    <property type="project" value="InterPro"/>
</dbReference>
<gene>
    <name evidence="8" type="ORF">H4Bulk463843_000002</name>
</gene>
<dbReference type="EC" id="2.7.7.48" evidence="1"/>
<keyword evidence="8" id="KW-0696">RNA-directed RNA polymerase</keyword>
<keyword evidence="8" id="KW-0548">Nucleotidyltransferase</keyword>
<evidence type="ECO:0000256" key="5">
    <source>
        <dbReference type="ARBA" id="ARBA00030436"/>
    </source>
</evidence>
<dbReference type="EMBL" id="MN033073">
    <property type="protein sequence ID" value="QDH86976.1"/>
    <property type="molecule type" value="Genomic_RNA"/>
</dbReference>
<evidence type="ECO:0000256" key="2">
    <source>
        <dbReference type="ARBA" id="ARBA00018602"/>
    </source>
</evidence>
<sequence>MPSLWSDFILQNIQSIFDDIFVYVHTSKEPSSEYHEQIKAINTILKYQKEYDKLSIKMKQGLAEKDELKEWILSGSQVGCCSRIIYQGSILFAEKHKGLFKSWEFRNNCTEEPLCNIVSTKACIPEYDRVTKEKEHTEKTFTKVLNNIKSLMNSSKSEYITNKKLVRKTFFVLDVETAPDAEIVITGQNRVKVHDALIDWISRFGENKNYVLDLASWNIRDNNCKVLTDTCIKAQYGAKREFYVINLGAKAMARVTENSYKLLAKFCKNEMISIPGDKKLLHIQNAVNESILSSERRQDTLMYVNGDCTKWSACETMASFISMNQGLKNVFGEDIYRYNALTFCSWANKQIQVPQSILQNLRFLSDSTKYIEEGTVIHSTQNFLQGMFNYSSSIKAVISTEFALYMFKKLNPNVFLHCSHLEHSDDYSLIVRTADLDTFEKFRIYHKLSQKLFGINDSIKKTNIQGHIQEFISLFSFNGQLYYPYIKKMKEVGTNLPCSDFRSDVMSIISRVSECIRIGIPLESAYFMQRVHCASLADAYSLSPGMRNCSGSVSDTFSRPLELFGLPDSLPILSVVVKGNTENYRIFNFGDLKDKKLL</sequence>
<dbReference type="PROSITE" id="PS50525">
    <property type="entry name" value="RDRP_SSRNA_NEG_SEG"/>
    <property type="match status" value="1"/>
</dbReference>
<evidence type="ECO:0000259" key="7">
    <source>
        <dbReference type="PROSITE" id="PS50525"/>
    </source>
</evidence>
<evidence type="ECO:0000256" key="3">
    <source>
        <dbReference type="ARBA" id="ARBA00022679"/>
    </source>
</evidence>
<dbReference type="Pfam" id="PF04196">
    <property type="entry name" value="Bunya_RdRp"/>
    <property type="match status" value="1"/>
</dbReference>
<evidence type="ECO:0000256" key="6">
    <source>
        <dbReference type="ARBA" id="ARBA00031012"/>
    </source>
</evidence>
<feature type="domain" description="RdRp catalytic" evidence="7">
    <location>
        <begin position="290"/>
        <end position="463"/>
    </location>
</feature>
<dbReference type="GO" id="GO:0006351">
    <property type="term" value="P:DNA-templated transcription"/>
    <property type="evidence" value="ECO:0007669"/>
    <property type="project" value="InterPro"/>
</dbReference>
<dbReference type="InterPro" id="IPR007099">
    <property type="entry name" value="RNA-dir_pol_NSvirus"/>
</dbReference>
<accession>A0A514D038</accession>
<protein>
    <recommendedName>
        <fullName evidence="2">RNA-directed RNA polymerase L</fullName>
        <ecNumber evidence="1">2.7.7.48</ecNumber>
    </recommendedName>
    <alternativeName>
        <fullName evidence="4">Large structural protein</fullName>
    </alternativeName>
    <alternativeName>
        <fullName evidence="6">Replicase</fullName>
    </alternativeName>
    <alternativeName>
        <fullName evidence="5">Transcriptase</fullName>
    </alternativeName>
</protein>
<dbReference type="InterPro" id="IPR007322">
    <property type="entry name" value="RNA_pol_bunyavir"/>
</dbReference>
<reference evidence="8" key="1">
    <citation type="submission" date="2019-05" db="EMBL/GenBank/DDBJ databases">
        <title>Metatranscriptomic reconstruction reveals RNA viruses with the potential to shape carbon cycling in soil.</title>
        <authorList>
            <person name="Starr E.P."/>
            <person name="Nuccio E."/>
            <person name="Pett-Ridge J."/>
            <person name="Banfield J.F."/>
            <person name="Firestone M.K."/>
        </authorList>
    </citation>
    <scope>NUCLEOTIDE SEQUENCE</scope>
    <source>
        <strain evidence="8">H4_Bulk_46_scaffold_3843</strain>
    </source>
</reference>
<dbReference type="GO" id="GO:0003968">
    <property type="term" value="F:RNA-directed RNA polymerase activity"/>
    <property type="evidence" value="ECO:0007669"/>
    <property type="project" value="UniProtKB-KW"/>
</dbReference>
<evidence type="ECO:0000256" key="1">
    <source>
        <dbReference type="ARBA" id="ARBA00012494"/>
    </source>
</evidence>
<organism evidence="8">
    <name type="scientific">Arenavirus sp</name>
    <dbReference type="NCBI Taxonomy" id="41118"/>
    <lineage>
        <taxon>Viruses</taxon>
        <taxon>Riboviria</taxon>
        <taxon>Orthornavirae</taxon>
        <taxon>Negarnaviricota</taxon>
        <taxon>Polyploviricotina</taxon>
        <taxon>Bunyaviricetes</taxon>
        <taxon>Hareavirales</taxon>
        <taxon>Arenaviridae</taxon>
        <taxon>Arenavirus</taxon>
    </lineage>
</organism>
<evidence type="ECO:0000256" key="4">
    <source>
        <dbReference type="ARBA" id="ARBA00030285"/>
    </source>
</evidence>
<proteinExistence type="predicted"/>
<name>A0A514D038_9VIRU</name>
<evidence type="ECO:0000313" key="8">
    <source>
        <dbReference type="EMBL" id="QDH86976.1"/>
    </source>
</evidence>
<keyword evidence="3" id="KW-0808">Transferase</keyword>